<evidence type="ECO:0000313" key="2">
    <source>
        <dbReference type="Proteomes" id="UP000283634"/>
    </source>
</evidence>
<sequence length="208" mass="23119">MSRAPRFIDRYVFLFHLVKGFATKGFGVFQQGLSTVQYHHPDALGFGGQEEQRAITVLREILKSHSIRGVEKSILLDVRTGPGSEGAETIIPNTREDVAIATTIFAGTKVLSKDGGSGPTGDVVPHDILGEKSLVFKENFGTIRWFFVLRALFLENAAYNYAKGSHVHAVMQEWVRDAFYPQTMAYKKAVLEKGVTAFNCAWKHLSEV</sequence>
<dbReference type="InterPro" id="IPR021259">
    <property type="entry name" value="DUF2817"/>
</dbReference>
<evidence type="ECO:0000313" key="1">
    <source>
        <dbReference type="EMBL" id="RNF11302.1"/>
    </source>
</evidence>
<dbReference type="OrthoDB" id="270449at2759"/>
<reference evidence="1 2" key="1">
    <citation type="journal article" date="2018" name="BMC Genomics">
        <title>Genomic comparison of Trypanosoma conorhini and Trypanosoma rangeli to Trypanosoma cruzi strains of high and low virulence.</title>
        <authorList>
            <person name="Bradwell K.R."/>
            <person name="Koparde V.N."/>
            <person name="Matveyev A.V."/>
            <person name="Serrano M.G."/>
            <person name="Alves J.M."/>
            <person name="Parikh H."/>
            <person name="Huang B."/>
            <person name="Lee V."/>
            <person name="Espinosa-Alvarez O."/>
            <person name="Ortiz P.A."/>
            <person name="Costa-Martins A.G."/>
            <person name="Teixeira M.M."/>
            <person name="Buck G.A."/>
        </authorList>
    </citation>
    <scope>NUCLEOTIDE SEQUENCE [LARGE SCALE GENOMIC DNA]</scope>
    <source>
        <strain evidence="1 2">AM80</strain>
    </source>
</reference>
<dbReference type="Pfam" id="PF10994">
    <property type="entry name" value="DUF2817"/>
    <property type="match status" value="1"/>
</dbReference>
<dbReference type="EMBL" id="MKGL01000019">
    <property type="protein sequence ID" value="RNF11302.1"/>
    <property type="molecule type" value="Genomic_DNA"/>
</dbReference>
<dbReference type="GeneID" id="40324871"/>
<accession>A0A3R7M955</accession>
<dbReference type="AlphaFoldDB" id="A0A3R7M955"/>
<protein>
    <submittedName>
        <fullName evidence="1">Uncharacterized protein</fullName>
    </submittedName>
</protein>
<keyword evidence="2" id="KW-1185">Reference proteome</keyword>
<organism evidence="1 2">
    <name type="scientific">Trypanosoma rangeli</name>
    <dbReference type="NCBI Taxonomy" id="5698"/>
    <lineage>
        <taxon>Eukaryota</taxon>
        <taxon>Discoba</taxon>
        <taxon>Euglenozoa</taxon>
        <taxon>Kinetoplastea</taxon>
        <taxon>Metakinetoplastina</taxon>
        <taxon>Trypanosomatida</taxon>
        <taxon>Trypanosomatidae</taxon>
        <taxon>Trypanosoma</taxon>
        <taxon>Herpetosoma</taxon>
    </lineage>
</organism>
<dbReference type="OMA" id="TAFNCAW"/>
<dbReference type="Proteomes" id="UP000283634">
    <property type="component" value="Unassembled WGS sequence"/>
</dbReference>
<dbReference type="RefSeq" id="XP_029242083.1">
    <property type="nucleotide sequence ID" value="XM_029377996.1"/>
</dbReference>
<proteinExistence type="predicted"/>
<comment type="caution">
    <text evidence="1">The sequence shown here is derived from an EMBL/GenBank/DDBJ whole genome shotgun (WGS) entry which is preliminary data.</text>
</comment>
<name>A0A3R7M955_TRYRA</name>
<gene>
    <name evidence="1" type="ORF">TraAM80_00938</name>
</gene>